<organism evidence="2 3">
    <name type="scientific">Mycena albidolilacea</name>
    <dbReference type="NCBI Taxonomy" id="1033008"/>
    <lineage>
        <taxon>Eukaryota</taxon>
        <taxon>Fungi</taxon>
        <taxon>Dikarya</taxon>
        <taxon>Basidiomycota</taxon>
        <taxon>Agaricomycotina</taxon>
        <taxon>Agaricomycetes</taxon>
        <taxon>Agaricomycetidae</taxon>
        <taxon>Agaricales</taxon>
        <taxon>Marasmiineae</taxon>
        <taxon>Mycenaceae</taxon>
        <taxon>Mycena</taxon>
    </lineage>
</organism>
<proteinExistence type="predicted"/>
<reference evidence="2" key="1">
    <citation type="submission" date="2023-03" db="EMBL/GenBank/DDBJ databases">
        <title>Massive genome expansion in bonnet fungi (Mycena s.s.) driven by repeated elements and novel gene families across ecological guilds.</title>
        <authorList>
            <consortium name="Lawrence Berkeley National Laboratory"/>
            <person name="Harder C.B."/>
            <person name="Miyauchi S."/>
            <person name="Viragh M."/>
            <person name="Kuo A."/>
            <person name="Thoen E."/>
            <person name="Andreopoulos B."/>
            <person name="Lu D."/>
            <person name="Skrede I."/>
            <person name="Drula E."/>
            <person name="Henrissat B."/>
            <person name="Morin E."/>
            <person name="Kohler A."/>
            <person name="Barry K."/>
            <person name="LaButti K."/>
            <person name="Morin E."/>
            <person name="Salamov A."/>
            <person name="Lipzen A."/>
            <person name="Mereny Z."/>
            <person name="Hegedus B."/>
            <person name="Baldrian P."/>
            <person name="Stursova M."/>
            <person name="Weitz H."/>
            <person name="Taylor A."/>
            <person name="Grigoriev I.V."/>
            <person name="Nagy L.G."/>
            <person name="Martin F."/>
            <person name="Kauserud H."/>
        </authorList>
    </citation>
    <scope>NUCLEOTIDE SEQUENCE</scope>
    <source>
        <strain evidence="2">CBHHK002</strain>
    </source>
</reference>
<dbReference type="Proteomes" id="UP001218218">
    <property type="component" value="Unassembled WGS sequence"/>
</dbReference>
<comment type="caution">
    <text evidence="2">The sequence shown here is derived from an EMBL/GenBank/DDBJ whole genome shotgun (WGS) entry which is preliminary data.</text>
</comment>
<evidence type="ECO:0000313" key="2">
    <source>
        <dbReference type="EMBL" id="KAJ7305594.1"/>
    </source>
</evidence>
<feature type="region of interest" description="Disordered" evidence="1">
    <location>
        <begin position="156"/>
        <end position="185"/>
    </location>
</feature>
<sequence>MSSKNKIELTEMIKSTEYPAVQFQYTPAALRALHRELTRNVIYCEAKIAKKKNEGEGTNRGVVWVGCTLAGPGLSSSSLPAWAVAAVAARAIPEAGVGAGQQHLHCGFPQPNLWSAWVAWAVVARAIPEAGVGMGQQYLHSHKLFSAKLFGGAGPEGLSDERDGGCNGWSGWELTGGNGEGNGDG</sequence>
<accession>A0AAD6Z3H5</accession>
<dbReference type="EMBL" id="JARIHO010000095">
    <property type="protein sequence ID" value="KAJ7305594.1"/>
    <property type="molecule type" value="Genomic_DNA"/>
</dbReference>
<evidence type="ECO:0000256" key="1">
    <source>
        <dbReference type="SAM" id="MobiDB-lite"/>
    </source>
</evidence>
<name>A0AAD6Z3H5_9AGAR</name>
<protein>
    <submittedName>
        <fullName evidence="2">Uncharacterized protein</fullName>
    </submittedName>
</protein>
<feature type="compositionally biased region" description="Gly residues" evidence="1">
    <location>
        <begin position="174"/>
        <end position="185"/>
    </location>
</feature>
<keyword evidence="3" id="KW-1185">Reference proteome</keyword>
<dbReference type="AlphaFoldDB" id="A0AAD6Z3H5"/>
<evidence type="ECO:0000313" key="3">
    <source>
        <dbReference type="Proteomes" id="UP001218218"/>
    </source>
</evidence>
<gene>
    <name evidence="2" type="ORF">DFH08DRAFT_824896</name>
</gene>